<feature type="transmembrane region" description="Helical" evidence="1">
    <location>
        <begin position="12"/>
        <end position="43"/>
    </location>
</feature>
<feature type="transmembrane region" description="Helical" evidence="1">
    <location>
        <begin position="63"/>
        <end position="82"/>
    </location>
</feature>
<dbReference type="Pfam" id="PF07760">
    <property type="entry name" value="DUF1616"/>
    <property type="match status" value="1"/>
</dbReference>
<dbReference type="OrthoDB" id="34142at2"/>
<keyword evidence="1" id="KW-0812">Transmembrane</keyword>
<feature type="transmembrane region" description="Helical" evidence="1">
    <location>
        <begin position="94"/>
        <end position="113"/>
    </location>
</feature>
<reference evidence="4" key="1">
    <citation type="submission" date="2016-11" db="EMBL/GenBank/DDBJ databases">
        <title>Dehalogenimonas formicexedens sp. nov., a chlorinated alkane respiring bacterium isolated from contaminated groundwater.</title>
        <authorList>
            <person name="Key T.A."/>
            <person name="Bowman K.S."/>
            <person name="Lee I."/>
            <person name="Chun J."/>
            <person name="Albuquerque L."/>
            <person name="da Costa M.S."/>
            <person name="Rainey F.A."/>
            <person name="Moe W.M."/>
        </authorList>
    </citation>
    <scope>NUCLEOTIDE SEQUENCE [LARGE SCALE GENOMIC DNA]</scope>
    <source>
        <strain evidence="4">NSZ-14</strain>
    </source>
</reference>
<dbReference type="STRING" id="1839801.Dform_01833"/>
<dbReference type="Proteomes" id="UP000185934">
    <property type="component" value="Chromosome"/>
</dbReference>
<evidence type="ECO:0000256" key="1">
    <source>
        <dbReference type="SAM" id="Phobius"/>
    </source>
</evidence>
<dbReference type="PIRSF" id="PIRSF018671">
    <property type="entry name" value="UCP018671"/>
    <property type="match status" value="1"/>
</dbReference>
<dbReference type="InterPro" id="IPR011674">
    <property type="entry name" value="DUF1616"/>
</dbReference>
<keyword evidence="1" id="KW-1133">Transmembrane helix</keyword>
<evidence type="ECO:0000313" key="4">
    <source>
        <dbReference type="Proteomes" id="UP000185934"/>
    </source>
</evidence>
<evidence type="ECO:0000313" key="3">
    <source>
        <dbReference type="EMBL" id="APV45152.1"/>
    </source>
</evidence>
<name>A0A1P8F9N9_9CHLR</name>
<keyword evidence="1" id="KW-0472">Membrane</keyword>
<dbReference type="InterPro" id="IPR014495">
    <property type="entry name" value="UCP018671"/>
</dbReference>
<dbReference type="EMBL" id="CP018258">
    <property type="protein sequence ID" value="APV45152.1"/>
    <property type="molecule type" value="Genomic_DNA"/>
</dbReference>
<keyword evidence="4" id="KW-1185">Reference proteome</keyword>
<accession>A0A1P8F9N9</accession>
<dbReference type="KEGG" id="dfo:Dform_01833"/>
<dbReference type="RefSeq" id="WP_076004734.1">
    <property type="nucleotide sequence ID" value="NZ_CP018258.1"/>
</dbReference>
<feature type="transmembrane region" description="Helical" evidence="1">
    <location>
        <begin position="137"/>
        <end position="161"/>
    </location>
</feature>
<sequence>MKIKLGNGLIPINLLVLGLVAVSLFVAASPIQMVLGLLFILLFPGYVTTAALFPRDTGIPLERLILSLGISFMVAALIGMGLNYTDWGITLKSVLFGVGAYVIIVSVVAWLRLLQLPPAERLSLSIDLSSDFWNGNIFSRLVSALVIISIIAAVSTLFYTVANPKIGERFTELYILGVEGKAMNYPSEIVLVDGRVSEVQYDGITESKNEPFARLKIGIINHQSANTEYQLQLVLDEAPIRFDVEGQTVDGYLTINLGDGEKWEKDISFSPTTTGANLKLNIILAVAGRPLFEDPPHIFLNIK</sequence>
<organism evidence="3 4">
    <name type="scientific">Dehalogenimonas formicexedens</name>
    <dbReference type="NCBI Taxonomy" id="1839801"/>
    <lineage>
        <taxon>Bacteria</taxon>
        <taxon>Bacillati</taxon>
        <taxon>Chloroflexota</taxon>
        <taxon>Dehalococcoidia</taxon>
        <taxon>Dehalococcoidales</taxon>
        <taxon>Dehalococcoidaceae</taxon>
        <taxon>Dehalogenimonas</taxon>
    </lineage>
</organism>
<gene>
    <name evidence="3" type="ORF">Dform_01833</name>
</gene>
<protein>
    <recommendedName>
        <fullName evidence="2">DUF1616 domain-containing protein</fullName>
    </recommendedName>
</protein>
<dbReference type="AlphaFoldDB" id="A0A1P8F9N9"/>
<evidence type="ECO:0000259" key="2">
    <source>
        <dbReference type="Pfam" id="PF07760"/>
    </source>
</evidence>
<feature type="domain" description="DUF1616" evidence="2">
    <location>
        <begin position="14"/>
        <end position="284"/>
    </location>
</feature>
<proteinExistence type="predicted"/>